<dbReference type="KEGG" id="aex:Astex_2090"/>
<keyword evidence="10" id="KW-1185">Reference proteome</keyword>
<feature type="active site" evidence="7">
    <location>
        <position position="379"/>
    </location>
</feature>
<dbReference type="InterPro" id="IPR035476">
    <property type="entry name" value="SIS_PGI_1"/>
</dbReference>
<gene>
    <name evidence="7" type="primary">pgi</name>
    <name evidence="9" type="ordered locus">Astex_2090</name>
</gene>
<dbReference type="PANTHER" id="PTHR11469">
    <property type="entry name" value="GLUCOSE-6-PHOSPHATE ISOMERASE"/>
    <property type="match status" value="1"/>
</dbReference>
<evidence type="ECO:0000313" key="9">
    <source>
        <dbReference type="EMBL" id="ADU13751.1"/>
    </source>
</evidence>
<dbReference type="eggNOG" id="COG0166">
    <property type="taxonomic scope" value="Bacteria"/>
</dbReference>
<comment type="function">
    <text evidence="7">Catalyzes the reversible isomerization of glucose-6-phosphate to fructose-6-phosphate.</text>
</comment>
<comment type="pathway">
    <text evidence="1 7 8">Carbohydrate degradation; glycolysis; D-glyceraldehyde 3-phosphate and glycerone phosphate from D-glucose: step 2/4.</text>
</comment>
<accession>E8RLT2</accession>
<comment type="subcellular location">
    <subcellularLocation>
        <location evidence="7">Cytoplasm</location>
    </subcellularLocation>
</comment>
<evidence type="ECO:0000256" key="2">
    <source>
        <dbReference type="ARBA" id="ARBA00006604"/>
    </source>
</evidence>
<dbReference type="InterPro" id="IPR001672">
    <property type="entry name" value="G6P_Isomerase"/>
</dbReference>
<keyword evidence="5 7" id="KW-0413">Isomerase</keyword>
<proteinExistence type="inferred from homology"/>
<dbReference type="Gene3D" id="3.40.50.10490">
    <property type="entry name" value="Glucose-6-phosphate isomerase like protein, domain 1"/>
    <property type="match status" value="2"/>
</dbReference>
<dbReference type="InterPro" id="IPR023096">
    <property type="entry name" value="G6P_Isomerase_C"/>
</dbReference>
<dbReference type="UniPathway" id="UPA00138"/>
<evidence type="ECO:0000256" key="1">
    <source>
        <dbReference type="ARBA" id="ARBA00004926"/>
    </source>
</evidence>
<dbReference type="HAMAP" id="MF_00473">
    <property type="entry name" value="G6P_isomerase"/>
    <property type="match status" value="1"/>
</dbReference>
<comment type="catalytic activity">
    <reaction evidence="6 7 8">
        <text>alpha-D-glucose 6-phosphate = beta-D-fructose 6-phosphate</text>
        <dbReference type="Rhea" id="RHEA:11816"/>
        <dbReference type="ChEBI" id="CHEBI:57634"/>
        <dbReference type="ChEBI" id="CHEBI:58225"/>
        <dbReference type="EC" id="5.3.1.9"/>
    </reaction>
</comment>
<evidence type="ECO:0000256" key="8">
    <source>
        <dbReference type="RuleBase" id="RU000612"/>
    </source>
</evidence>
<dbReference type="Proteomes" id="UP000001492">
    <property type="component" value="Chromosome 1"/>
</dbReference>
<dbReference type="NCBIfam" id="NF001211">
    <property type="entry name" value="PRK00179.1"/>
    <property type="match status" value="1"/>
</dbReference>
<keyword evidence="7" id="KW-0963">Cytoplasm</keyword>
<dbReference type="CDD" id="cd05016">
    <property type="entry name" value="SIS_PGI_2"/>
    <property type="match status" value="1"/>
</dbReference>
<keyword evidence="4 7" id="KW-0324">Glycolysis</keyword>
<comment type="pathway">
    <text evidence="7">Carbohydrate biosynthesis; gluconeogenesis.</text>
</comment>
<dbReference type="GO" id="GO:0051156">
    <property type="term" value="P:glucose 6-phosphate metabolic process"/>
    <property type="evidence" value="ECO:0007669"/>
    <property type="project" value="TreeGrafter"/>
</dbReference>
<dbReference type="UniPathway" id="UPA00109">
    <property type="reaction ID" value="UER00181"/>
</dbReference>
<reference evidence="10" key="1">
    <citation type="submission" date="2010-12" db="EMBL/GenBank/DDBJ databases">
        <title>Complete sequence of chromosome 1 of Asticcacaulis excentricus CB 48.</title>
        <authorList>
            <consortium name="US DOE Joint Genome Institute"/>
            <person name="Lucas S."/>
            <person name="Copeland A."/>
            <person name="Lapidus A."/>
            <person name="Cheng J.-F."/>
            <person name="Bruce D."/>
            <person name="Goodwin L."/>
            <person name="Pitluck S."/>
            <person name="Teshima H."/>
            <person name="Davenport K."/>
            <person name="Detter J.C."/>
            <person name="Han C."/>
            <person name="Tapia R."/>
            <person name="Land M."/>
            <person name="Hauser L."/>
            <person name="Jeffries C."/>
            <person name="Kyrpides N."/>
            <person name="Ivanova N."/>
            <person name="Ovchinnikova G."/>
            <person name="Brun Y.V."/>
            <person name="Woyke T."/>
        </authorList>
    </citation>
    <scope>NUCLEOTIDE SEQUENCE [LARGE SCALE GENOMIC DNA]</scope>
    <source>
        <strain evidence="10">ATCC 15261 / DSM 4724 / KCTC 12464 / NCIMB 9791 / VKM B-1370 / CB 48</strain>
    </source>
</reference>
<dbReference type="HOGENOM" id="CLU_017947_3_1_5"/>
<keyword evidence="3 7" id="KW-0312">Gluconeogenesis</keyword>
<dbReference type="AlphaFoldDB" id="E8RLT2"/>
<evidence type="ECO:0000256" key="6">
    <source>
        <dbReference type="ARBA" id="ARBA00029321"/>
    </source>
</evidence>
<feature type="active site" evidence="7">
    <location>
        <position position="507"/>
    </location>
</feature>
<dbReference type="OrthoDB" id="140919at2"/>
<dbReference type="InterPro" id="IPR018189">
    <property type="entry name" value="Phosphoglucose_isomerase_CS"/>
</dbReference>
<dbReference type="EC" id="5.3.1.9" evidence="7"/>
<dbReference type="PANTHER" id="PTHR11469:SF1">
    <property type="entry name" value="GLUCOSE-6-PHOSPHATE ISOMERASE"/>
    <property type="match status" value="1"/>
</dbReference>
<dbReference type="GO" id="GO:0006094">
    <property type="term" value="P:gluconeogenesis"/>
    <property type="evidence" value="ECO:0007669"/>
    <property type="project" value="UniProtKB-UniRule"/>
</dbReference>
<comment type="similarity">
    <text evidence="2 7 8">Belongs to the GPI family.</text>
</comment>
<dbReference type="Pfam" id="PF00342">
    <property type="entry name" value="PGI"/>
    <property type="match status" value="1"/>
</dbReference>
<dbReference type="GO" id="GO:0005829">
    <property type="term" value="C:cytosol"/>
    <property type="evidence" value="ECO:0007669"/>
    <property type="project" value="TreeGrafter"/>
</dbReference>
<dbReference type="STRING" id="573065.Astex_2090"/>
<dbReference type="InterPro" id="IPR046348">
    <property type="entry name" value="SIS_dom_sf"/>
</dbReference>
<dbReference type="SUPFAM" id="SSF53697">
    <property type="entry name" value="SIS domain"/>
    <property type="match status" value="1"/>
</dbReference>
<dbReference type="CDD" id="cd05015">
    <property type="entry name" value="SIS_PGI_1"/>
    <property type="match status" value="1"/>
</dbReference>
<dbReference type="PROSITE" id="PS00174">
    <property type="entry name" value="P_GLUCOSE_ISOMERASE_2"/>
    <property type="match status" value="1"/>
</dbReference>
<evidence type="ECO:0000256" key="4">
    <source>
        <dbReference type="ARBA" id="ARBA00023152"/>
    </source>
</evidence>
<dbReference type="PROSITE" id="PS00765">
    <property type="entry name" value="P_GLUCOSE_ISOMERASE_1"/>
    <property type="match status" value="1"/>
</dbReference>
<evidence type="ECO:0000256" key="7">
    <source>
        <dbReference type="HAMAP-Rule" id="MF_00473"/>
    </source>
</evidence>
<dbReference type="GO" id="GO:0048029">
    <property type="term" value="F:monosaccharide binding"/>
    <property type="evidence" value="ECO:0007669"/>
    <property type="project" value="TreeGrafter"/>
</dbReference>
<dbReference type="PRINTS" id="PR00662">
    <property type="entry name" value="G6PISOMERASE"/>
</dbReference>
<sequence>MSLSEAFTALKTQAAIDAKTPIVAHFEYEADRLGTQSLSVAGLYVDVSKQSWSDAGFQAALKLFEAADLPAARERMWTGQAINVSENRAVLHVALRDSDGENARLRGAEITADVKTARDAMKAYADGIRSGQIVGATGKPFKTILHIGIGGSDLGPRLVWQALTPLKPQIDIRFVANVDGSELALNTADLDPAETLVIAVSKTFTTQETLANFLAAREWLIAGLGEEAASKHLAAVSAAPAKTSAYGIPEDRVFGFKDWVGGRYSLWSAVSLSVIIAAGYDVYERLLAGAYEMDQHFLTAPFEKNAPLLLAAAQVFNRIGLDRPSRAVIPYAHRLRRLAAFLQQLEMESNGKRTDGYGQLLPTKTCPVVFGDEGTNAQHAFFQMLHQSEDIVPLELIAVKSNPEAPLDMQQKLLSNVIAQGEAFMVGKSLQTAEAECHAAGFDAEKTAIIAPQKVCPGNKPSTLVLLEALTPETLGALLALYEHKTFAEGIVMGLNSFDQWGVELGKTLANAVLEDITGTSIKAHDPSTTAAISKVK</sequence>
<dbReference type="GO" id="GO:0097367">
    <property type="term" value="F:carbohydrate derivative binding"/>
    <property type="evidence" value="ECO:0007669"/>
    <property type="project" value="InterPro"/>
</dbReference>
<feature type="active site" description="Proton donor" evidence="7">
    <location>
        <position position="348"/>
    </location>
</feature>
<dbReference type="EMBL" id="CP002395">
    <property type="protein sequence ID" value="ADU13751.1"/>
    <property type="molecule type" value="Genomic_DNA"/>
</dbReference>
<evidence type="ECO:0000256" key="3">
    <source>
        <dbReference type="ARBA" id="ARBA00022432"/>
    </source>
</evidence>
<dbReference type="GO" id="GO:0004347">
    <property type="term" value="F:glucose-6-phosphate isomerase activity"/>
    <property type="evidence" value="ECO:0007669"/>
    <property type="project" value="UniProtKB-UniRule"/>
</dbReference>
<evidence type="ECO:0000313" key="10">
    <source>
        <dbReference type="Proteomes" id="UP000001492"/>
    </source>
</evidence>
<dbReference type="RefSeq" id="WP_013479579.1">
    <property type="nucleotide sequence ID" value="NC_014816.1"/>
</dbReference>
<dbReference type="InterPro" id="IPR035482">
    <property type="entry name" value="SIS_PGI_2"/>
</dbReference>
<dbReference type="Gene3D" id="1.10.1390.10">
    <property type="match status" value="1"/>
</dbReference>
<name>E8RLT2_ASTEC</name>
<organism evidence="9 10">
    <name type="scientific">Asticcacaulis excentricus (strain ATCC 15261 / DSM 4724 / KCTC 12464 / NCIMB 9791 / VKM B-1370 / CB 48)</name>
    <dbReference type="NCBI Taxonomy" id="573065"/>
    <lineage>
        <taxon>Bacteria</taxon>
        <taxon>Pseudomonadati</taxon>
        <taxon>Pseudomonadota</taxon>
        <taxon>Alphaproteobacteria</taxon>
        <taxon>Caulobacterales</taxon>
        <taxon>Caulobacteraceae</taxon>
        <taxon>Asticcacaulis</taxon>
    </lineage>
</organism>
<protein>
    <recommendedName>
        <fullName evidence="7">Glucose-6-phosphate isomerase</fullName>
        <shortName evidence="7">GPI</shortName>
        <ecNumber evidence="7">5.3.1.9</ecNumber>
    </recommendedName>
    <alternativeName>
        <fullName evidence="7">Phosphoglucose isomerase</fullName>
        <shortName evidence="7">PGI</shortName>
    </alternativeName>
    <alternativeName>
        <fullName evidence="7">Phosphohexose isomerase</fullName>
        <shortName evidence="7">PHI</shortName>
    </alternativeName>
</protein>
<dbReference type="GO" id="GO:0006096">
    <property type="term" value="P:glycolytic process"/>
    <property type="evidence" value="ECO:0007669"/>
    <property type="project" value="UniProtKB-UniRule"/>
</dbReference>
<evidence type="ECO:0000256" key="5">
    <source>
        <dbReference type="ARBA" id="ARBA00023235"/>
    </source>
</evidence>
<dbReference type="PROSITE" id="PS51463">
    <property type="entry name" value="P_GLUCOSE_ISOMERASE_3"/>
    <property type="match status" value="1"/>
</dbReference>